<dbReference type="AlphaFoldDB" id="A0A0D0CXZ9"/>
<dbReference type="InParanoid" id="A0A0D0CXZ9"/>
<reference evidence="2 3" key="1">
    <citation type="submission" date="2014-04" db="EMBL/GenBank/DDBJ databases">
        <authorList>
            <consortium name="DOE Joint Genome Institute"/>
            <person name="Kuo A."/>
            <person name="Kohler A."/>
            <person name="Jargeat P."/>
            <person name="Nagy L.G."/>
            <person name="Floudas D."/>
            <person name="Copeland A."/>
            <person name="Barry K.W."/>
            <person name="Cichocki N."/>
            <person name="Veneault-Fourrey C."/>
            <person name="LaButti K."/>
            <person name="Lindquist E.A."/>
            <person name="Lipzen A."/>
            <person name="Lundell T."/>
            <person name="Morin E."/>
            <person name="Murat C."/>
            <person name="Sun H."/>
            <person name="Tunlid A."/>
            <person name="Henrissat B."/>
            <person name="Grigoriev I.V."/>
            <person name="Hibbett D.S."/>
            <person name="Martin F."/>
            <person name="Nordberg H.P."/>
            <person name="Cantor M.N."/>
            <person name="Hua S.X."/>
        </authorList>
    </citation>
    <scope>NUCLEOTIDE SEQUENCE [LARGE SCALE GENOMIC DNA]</scope>
    <source>
        <strain evidence="2 3">Ve08.2h10</strain>
    </source>
</reference>
<keyword evidence="3" id="KW-1185">Reference proteome</keyword>
<gene>
    <name evidence="2" type="ORF">PAXRUDRAFT_836494</name>
</gene>
<dbReference type="HOGENOM" id="CLU_150821_1_0_1"/>
<reference evidence="3" key="2">
    <citation type="submission" date="2015-01" db="EMBL/GenBank/DDBJ databases">
        <title>Evolutionary Origins and Diversification of the Mycorrhizal Mutualists.</title>
        <authorList>
            <consortium name="DOE Joint Genome Institute"/>
            <consortium name="Mycorrhizal Genomics Consortium"/>
            <person name="Kohler A."/>
            <person name="Kuo A."/>
            <person name="Nagy L.G."/>
            <person name="Floudas D."/>
            <person name="Copeland A."/>
            <person name="Barry K.W."/>
            <person name="Cichocki N."/>
            <person name="Veneault-Fourrey C."/>
            <person name="LaButti K."/>
            <person name="Lindquist E.A."/>
            <person name="Lipzen A."/>
            <person name="Lundell T."/>
            <person name="Morin E."/>
            <person name="Murat C."/>
            <person name="Riley R."/>
            <person name="Ohm R."/>
            <person name="Sun H."/>
            <person name="Tunlid A."/>
            <person name="Henrissat B."/>
            <person name="Grigoriev I.V."/>
            <person name="Hibbett D.S."/>
            <person name="Martin F."/>
        </authorList>
    </citation>
    <scope>NUCLEOTIDE SEQUENCE [LARGE SCALE GENOMIC DNA]</scope>
    <source>
        <strain evidence="3">Ve08.2h10</strain>
    </source>
</reference>
<organism evidence="2 3">
    <name type="scientific">Paxillus rubicundulus Ve08.2h10</name>
    <dbReference type="NCBI Taxonomy" id="930991"/>
    <lineage>
        <taxon>Eukaryota</taxon>
        <taxon>Fungi</taxon>
        <taxon>Dikarya</taxon>
        <taxon>Basidiomycota</taxon>
        <taxon>Agaricomycotina</taxon>
        <taxon>Agaricomycetes</taxon>
        <taxon>Agaricomycetidae</taxon>
        <taxon>Boletales</taxon>
        <taxon>Paxilineae</taxon>
        <taxon>Paxillaceae</taxon>
        <taxon>Paxillus</taxon>
    </lineage>
</organism>
<evidence type="ECO:0000313" key="3">
    <source>
        <dbReference type="Proteomes" id="UP000054538"/>
    </source>
</evidence>
<evidence type="ECO:0000313" key="2">
    <source>
        <dbReference type="EMBL" id="KIK72294.1"/>
    </source>
</evidence>
<protein>
    <submittedName>
        <fullName evidence="2">Uncharacterized protein</fullName>
    </submittedName>
</protein>
<dbReference type="EMBL" id="KN830993">
    <property type="protein sequence ID" value="KIK72294.1"/>
    <property type="molecule type" value="Genomic_DNA"/>
</dbReference>
<keyword evidence="1" id="KW-0732">Signal</keyword>
<dbReference type="Proteomes" id="UP000054538">
    <property type="component" value="Unassembled WGS sequence"/>
</dbReference>
<feature type="signal peptide" evidence="1">
    <location>
        <begin position="1"/>
        <end position="23"/>
    </location>
</feature>
<feature type="chain" id="PRO_5002208894" evidence="1">
    <location>
        <begin position="24"/>
        <end position="93"/>
    </location>
</feature>
<proteinExistence type="predicted"/>
<sequence length="93" mass="9836">MQFLTFLAFIASFSACTLVGAHARFCATCPKKVGSNSFVNQCVTPSSGATKCSYDNQETKHCTYDSHGDLSTSSISSCPAHQAMANIGACRIC</sequence>
<accession>A0A0D0CXZ9</accession>
<evidence type="ECO:0000256" key="1">
    <source>
        <dbReference type="SAM" id="SignalP"/>
    </source>
</evidence>
<name>A0A0D0CXZ9_9AGAM</name>